<proteinExistence type="predicted"/>
<keyword evidence="2" id="KW-1185">Reference proteome</keyword>
<reference evidence="1 2" key="1">
    <citation type="submission" date="2014-01" db="EMBL/GenBank/DDBJ databases">
        <authorList>
            <person name="Dobos K."/>
            <person name="Lenaerts A."/>
            <person name="Ordway D."/>
            <person name="DeGroote M.A."/>
            <person name="Parker T."/>
            <person name="Sizemore C."/>
            <person name="Tallon L.J."/>
            <person name="Sadzewicz L.K."/>
            <person name="Sengamalay N."/>
            <person name="Fraser C.M."/>
            <person name="Hine E."/>
            <person name="Shefchek K.A."/>
            <person name="Das S.P."/>
            <person name="Tettelin H."/>
        </authorList>
    </citation>
    <scope>NUCLEOTIDE SEQUENCE [LARGE SCALE GENOMIC DNA]</scope>
    <source>
        <strain evidence="1 2">Harvey</strain>
    </source>
</reference>
<gene>
    <name evidence="1" type="ORF">I551_3549</name>
</gene>
<protein>
    <submittedName>
        <fullName evidence="1">Uncharacterized protein</fullName>
    </submittedName>
</protein>
<dbReference type="EMBL" id="JAOL01000114">
    <property type="protein sequence ID" value="EUA89917.1"/>
    <property type="molecule type" value="Genomic_DNA"/>
</dbReference>
<organism evidence="1 2">
    <name type="scientific">Mycobacterium ulcerans str. Harvey</name>
    <dbReference type="NCBI Taxonomy" id="1299332"/>
    <lineage>
        <taxon>Bacteria</taxon>
        <taxon>Bacillati</taxon>
        <taxon>Actinomycetota</taxon>
        <taxon>Actinomycetes</taxon>
        <taxon>Mycobacteriales</taxon>
        <taxon>Mycobacteriaceae</taxon>
        <taxon>Mycobacterium</taxon>
        <taxon>Mycobacterium ulcerans group</taxon>
    </lineage>
</organism>
<evidence type="ECO:0000313" key="1">
    <source>
        <dbReference type="EMBL" id="EUA89917.1"/>
    </source>
</evidence>
<evidence type="ECO:0000313" key="2">
    <source>
        <dbReference type="Proteomes" id="UP000020681"/>
    </source>
</evidence>
<dbReference type="Proteomes" id="UP000020681">
    <property type="component" value="Unassembled WGS sequence"/>
</dbReference>
<sequence length="41" mass="4417">MTSSATLRSPGAGRDYRGCFTGGGQAAAQVLDFGCRRWMNY</sequence>
<accession>A0ABN0QYN0</accession>
<name>A0ABN0QYN0_MYCUL</name>
<comment type="caution">
    <text evidence="1">The sequence shown here is derived from an EMBL/GenBank/DDBJ whole genome shotgun (WGS) entry which is preliminary data.</text>
</comment>